<name>A0A2T0Q6G8_9ACTN</name>
<keyword evidence="3" id="KW-1185">Reference proteome</keyword>
<dbReference type="Proteomes" id="UP000237846">
    <property type="component" value="Unassembled WGS sequence"/>
</dbReference>
<feature type="transmembrane region" description="Helical" evidence="1">
    <location>
        <begin position="44"/>
        <end position="66"/>
    </location>
</feature>
<dbReference type="OrthoDB" id="3432328at2"/>
<organism evidence="2 3">
    <name type="scientific">Allonocardiopsis opalescens</name>
    <dbReference type="NCBI Taxonomy" id="1144618"/>
    <lineage>
        <taxon>Bacteria</taxon>
        <taxon>Bacillati</taxon>
        <taxon>Actinomycetota</taxon>
        <taxon>Actinomycetes</taxon>
        <taxon>Streptosporangiales</taxon>
        <taxon>Allonocardiopsis</taxon>
    </lineage>
</organism>
<sequence>MNDRPGGGAGRGRRLSEWWRAQRMEAVNTDLAPGWYRTRARRRALAAASVALTLAGAAVILVLEFADAGGPAVWALLAALVTVVLLQCATFSLLNIGTRGLTGLPERSLDERQLAERNRAGSLAHRISTVLLFGAFLGLCAGLAVSGGNGTAVPPGTAIAAMYLLAMVHMQLPAVVAAWRLPDAPVDEDADD</sequence>
<keyword evidence="1" id="KW-0812">Transmembrane</keyword>
<protein>
    <submittedName>
        <fullName evidence="2">Uncharacterized protein</fullName>
    </submittedName>
</protein>
<feature type="transmembrane region" description="Helical" evidence="1">
    <location>
        <begin position="127"/>
        <end position="146"/>
    </location>
</feature>
<feature type="transmembrane region" description="Helical" evidence="1">
    <location>
        <begin position="158"/>
        <end position="179"/>
    </location>
</feature>
<comment type="caution">
    <text evidence="2">The sequence shown here is derived from an EMBL/GenBank/DDBJ whole genome shotgun (WGS) entry which is preliminary data.</text>
</comment>
<dbReference type="AlphaFoldDB" id="A0A2T0Q6G8"/>
<accession>A0A2T0Q6G8</accession>
<evidence type="ECO:0000313" key="2">
    <source>
        <dbReference type="EMBL" id="PRX99408.1"/>
    </source>
</evidence>
<evidence type="ECO:0000256" key="1">
    <source>
        <dbReference type="SAM" id="Phobius"/>
    </source>
</evidence>
<proteinExistence type="predicted"/>
<evidence type="ECO:0000313" key="3">
    <source>
        <dbReference type="Proteomes" id="UP000237846"/>
    </source>
</evidence>
<keyword evidence="1" id="KW-0472">Membrane</keyword>
<reference evidence="2 3" key="1">
    <citation type="submission" date="2018-03" db="EMBL/GenBank/DDBJ databases">
        <title>Genomic Encyclopedia of Archaeal and Bacterial Type Strains, Phase II (KMG-II): from individual species to whole genera.</title>
        <authorList>
            <person name="Goeker M."/>
        </authorList>
    </citation>
    <scope>NUCLEOTIDE SEQUENCE [LARGE SCALE GENOMIC DNA]</scope>
    <source>
        <strain evidence="2 3">DSM 45601</strain>
    </source>
</reference>
<dbReference type="RefSeq" id="WP_106243760.1">
    <property type="nucleotide sequence ID" value="NZ_PVZC01000003.1"/>
</dbReference>
<gene>
    <name evidence="2" type="ORF">CLV72_1034</name>
</gene>
<dbReference type="EMBL" id="PVZC01000003">
    <property type="protein sequence ID" value="PRX99408.1"/>
    <property type="molecule type" value="Genomic_DNA"/>
</dbReference>
<feature type="transmembrane region" description="Helical" evidence="1">
    <location>
        <begin position="72"/>
        <end position="94"/>
    </location>
</feature>
<keyword evidence="1" id="KW-1133">Transmembrane helix</keyword>